<evidence type="ECO:0000256" key="2">
    <source>
        <dbReference type="ARBA" id="ARBA00023315"/>
    </source>
</evidence>
<dbReference type="eggNOG" id="COG0454">
    <property type="taxonomic scope" value="Bacteria"/>
</dbReference>
<dbReference type="Gene3D" id="3.40.630.30">
    <property type="match status" value="1"/>
</dbReference>
<dbReference type="PANTHER" id="PTHR43626:SF4">
    <property type="entry name" value="GCN5-RELATED N-ACETYLTRANSFERASE 2, CHLOROPLASTIC"/>
    <property type="match status" value="1"/>
</dbReference>
<organism evidence="4 5">
    <name type="scientific">Halalkalibacter akibai (strain ATCC 43226 / DSM 21942 / CIP 109018 / JCM 9157 / 1139)</name>
    <name type="common">Bacillus akibai</name>
    <dbReference type="NCBI Taxonomy" id="1236973"/>
    <lineage>
        <taxon>Bacteria</taxon>
        <taxon>Bacillati</taxon>
        <taxon>Bacillota</taxon>
        <taxon>Bacilli</taxon>
        <taxon>Bacillales</taxon>
        <taxon>Bacillaceae</taxon>
        <taxon>Halalkalibacter</taxon>
    </lineage>
</organism>
<keyword evidence="2" id="KW-0012">Acyltransferase</keyword>
<keyword evidence="5" id="KW-1185">Reference proteome</keyword>
<gene>
    <name evidence="4" type="ORF">JCM9157_2579</name>
</gene>
<dbReference type="InterPro" id="IPR016181">
    <property type="entry name" value="Acyl_CoA_acyltransferase"/>
</dbReference>
<feature type="domain" description="N-acetyltransferase" evidence="3">
    <location>
        <begin position="4"/>
        <end position="137"/>
    </location>
</feature>
<dbReference type="InterPro" id="IPR045039">
    <property type="entry name" value="NSI-like"/>
</dbReference>
<comment type="caution">
    <text evidence="4">The sequence shown here is derived from an EMBL/GenBank/DDBJ whole genome shotgun (WGS) entry which is preliminary data.</text>
</comment>
<accession>W4QTS8</accession>
<evidence type="ECO:0000313" key="5">
    <source>
        <dbReference type="Proteomes" id="UP000018896"/>
    </source>
</evidence>
<dbReference type="Pfam" id="PF13673">
    <property type="entry name" value="Acetyltransf_10"/>
    <property type="match status" value="1"/>
</dbReference>
<dbReference type="Proteomes" id="UP000018896">
    <property type="component" value="Unassembled WGS sequence"/>
</dbReference>
<dbReference type="STRING" id="1236973.JCM9157_2579"/>
<dbReference type="GO" id="GO:0008080">
    <property type="term" value="F:N-acetyltransferase activity"/>
    <property type="evidence" value="ECO:0007669"/>
    <property type="project" value="InterPro"/>
</dbReference>
<dbReference type="AlphaFoldDB" id="W4QTS8"/>
<protein>
    <recommendedName>
        <fullName evidence="3">N-acetyltransferase domain-containing protein</fullName>
    </recommendedName>
</protein>
<proteinExistence type="predicted"/>
<dbReference type="InterPro" id="IPR000182">
    <property type="entry name" value="GNAT_dom"/>
</dbReference>
<dbReference type="GO" id="GO:0005737">
    <property type="term" value="C:cytoplasm"/>
    <property type="evidence" value="ECO:0007669"/>
    <property type="project" value="TreeGrafter"/>
</dbReference>
<evidence type="ECO:0000313" key="4">
    <source>
        <dbReference type="EMBL" id="GAE35471.1"/>
    </source>
</evidence>
<dbReference type="PANTHER" id="PTHR43626">
    <property type="entry name" value="ACYL-COA N-ACYLTRANSFERASE"/>
    <property type="match status" value="1"/>
</dbReference>
<evidence type="ECO:0000256" key="1">
    <source>
        <dbReference type="ARBA" id="ARBA00022679"/>
    </source>
</evidence>
<name>W4QTS8_HALA3</name>
<dbReference type="PROSITE" id="PS51186">
    <property type="entry name" value="GNAT"/>
    <property type="match status" value="1"/>
</dbReference>
<dbReference type="EMBL" id="BAUV01000019">
    <property type="protein sequence ID" value="GAE35471.1"/>
    <property type="molecule type" value="Genomic_DNA"/>
</dbReference>
<sequence length="137" mass="15813">MMTIIYQQNKECSEVDLKRLYDSVNWTAYTKDMPRLLKAINQSLTVITAWNDNELVGLIRVVGDGQTIIYIQDILVIDNYQRQGVGSELLKMVLLTYDDVRQKILLTNDAPDVRRFYEKHGFASCDKGELVSFAKFN</sequence>
<reference evidence="4 5" key="1">
    <citation type="journal article" date="2014" name="Genome Announc.">
        <title>Draft Genome Sequences of Three Alkaliphilic Bacillus Strains, Bacillus wakoensis JCM 9140T, Bacillus akibai JCM 9157T, and Bacillus hemicellulosilyticus JCM 9152T.</title>
        <authorList>
            <person name="Yuki M."/>
            <person name="Oshima K."/>
            <person name="Suda W."/>
            <person name="Oshida Y."/>
            <person name="Kitamura K."/>
            <person name="Iida T."/>
            <person name="Hattori M."/>
            <person name="Ohkuma M."/>
        </authorList>
    </citation>
    <scope>NUCLEOTIDE SEQUENCE [LARGE SCALE GENOMIC DNA]</scope>
    <source>
        <strain evidence="4 5">JCM 9157</strain>
    </source>
</reference>
<keyword evidence="1" id="KW-0808">Transferase</keyword>
<dbReference type="CDD" id="cd04301">
    <property type="entry name" value="NAT_SF"/>
    <property type="match status" value="1"/>
</dbReference>
<evidence type="ECO:0000259" key="3">
    <source>
        <dbReference type="PROSITE" id="PS51186"/>
    </source>
</evidence>
<dbReference type="SUPFAM" id="SSF55729">
    <property type="entry name" value="Acyl-CoA N-acyltransferases (Nat)"/>
    <property type="match status" value="1"/>
</dbReference>